<comment type="pathway">
    <text evidence="2 9">Amino-acid biosynthesis; L-tryptophan biosynthesis; L-tryptophan from chorismate: step 3/5.</text>
</comment>
<sequence>MSANAIEVSLVSIDIKICGIHEAEHAKAAAAHGAAYVGFIFFAKSPRNLTLMEAMRLAPNLPSGPKRVGVFVNADIPFIKARVEALTLDMIQLHGSEKPADVALIKAETGLPVIKALAVSEESDIQKADTYSGIADMILFDAKPPKGAVLPGGNAVSFPWGILKGKNLPYPWLMAGGLTPENAAAAIAASGATALDVSSGVETEPGKKSSELIKAFLTAVKGVKESTKLKTVEIP</sequence>
<dbReference type="GO" id="GO:0004640">
    <property type="term" value="F:phosphoribosylanthranilate isomerase activity"/>
    <property type="evidence" value="ECO:0007669"/>
    <property type="project" value="UniProtKB-EC"/>
</dbReference>
<evidence type="ECO:0000256" key="8">
    <source>
        <dbReference type="ARBA" id="ARBA00023235"/>
    </source>
</evidence>
<feature type="domain" description="N-(5'phosphoribosyl) anthranilate isomerase (PRAI)" evidence="10">
    <location>
        <begin position="15"/>
        <end position="217"/>
    </location>
</feature>
<evidence type="ECO:0000256" key="2">
    <source>
        <dbReference type="ARBA" id="ARBA00004664"/>
    </source>
</evidence>
<dbReference type="InterPro" id="IPR011060">
    <property type="entry name" value="RibuloseP-bd_barrel"/>
</dbReference>
<dbReference type="HAMAP" id="MF_00135">
    <property type="entry name" value="PRAI"/>
    <property type="match status" value="1"/>
</dbReference>
<keyword evidence="6 9" id="KW-0822">Tryptophan biosynthesis</keyword>
<keyword evidence="5 9" id="KW-0028">Amino-acid biosynthesis</keyword>
<evidence type="ECO:0000256" key="7">
    <source>
        <dbReference type="ARBA" id="ARBA00023141"/>
    </source>
</evidence>
<proteinExistence type="inferred from homology"/>
<comment type="similarity">
    <text evidence="9">Belongs to the TrpF family.</text>
</comment>
<dbReference type="RefSeq" id="WP_194214772.1">
    <property type="nucleotide sequence ID" value="NZ_CP061205.1"/>
</dbReference>
<evidence type="ECO:0000313" key="11">
    <source>
        <dbReference type="EMBL" id="MFC3050378.1"/>
    </source>
</evidence>
<dbReference type="NCBIfam" id="NF002295">
    <property type="entry name" value="PRK01222.1-1"/>
    <property type="match status" value="1"/>
</dbReference>
<dbReference type="SUPFAM" id="SSF51366">
    <property type="entry name" value="Ribulose-phoshate binding barrel"/>
    <property type="match status" value="1"/>
</dbReference>
<protein>
    <recommendedName>
        <fullName evidence="4 9">N-(5'-phosphoribosyl)anthranilate isomerase</fullName>
        <shortName evidence="9">PRAI</shortName>
        <ecNumber evidence="3 9">5.3.1.24</ecNumber>
    </recommendedName>
</protein>
<keyword evidence="7 9" id="KW-0057">Aromatic amino acid biosynthesis</keyword>
<comment type="catalytic activity">
    <reaction evidence="1 9">
        <text>N-(5-phospho-beta-D-ribosyl)anthranilate = 1-(2-carboxyphenylamino)-1-deoxy-D-ribulose 5-phosphate</text>
        <dbReference type="Rhea" id="RHEA:21540"/>
        <dbReference type="ChEBI" id="CHEBI:18277"/>
        <dbReference type="ChEBI" id="CHEBI:58613"/>
        <dbReference type="EC" id="5.3.1.24"/>
    </reaction>
</comment>
<accession>A0ABV7CZS1</accession>
<dbReference type="EC" id="5.3.1.24" evidence="3 9"/>
<evidence type="ECO:0000256" key="1">
    <source>
        <dbReference type="ARBA" id="ARBA00001164"/>
    </source>
</evidence>
<keyword evidence="8 9" id="KW-0413">Isomerase</keyword>
<dbReference type="InterPro" id="IPR044643">
    <property type="entry name" value="TrpF_fam"/>
</dbReference>
<dbReference type="PANTHER" id="PTHR42894">
    <property type="entry name" value="N-(5'-PHOSPHORIBOSYL)ANTHRANILATE ISOMERASE"/>
    <property type="match status" value="1"/>
</dbReference>
<evidence type="ECO:0000313" key="12">
    <source>
        <dbReference type="Proteomes" id="UP001595444"/>
    </source>
</evidence>
<dbReference type="Gene3D" id="3.20.20.70">
    <property type="entry name" value="Aldolase class I"/>
    <property type="match status" value="1"/>
</dbReference>
<organism evidence="11 12">
    <name type="scientific">Kordiimonas pumila</name>
    <dbReference type="NCBI Taxonomy" id="2161677"/>
    <lineage>
        <taxon>Bacteria</taxon>
        <taxon>Pseudomonadati</taxon>
        <taxon>Pseudomonadota</taxon>
        <taxon>Alphaproteobacteria</taxon>
        <taxon>Kordiimonadales</taxon>
        <taxon>Kordiimonadaceae</taxon>
        <taxon>Kordiimonas</taxon>
    </lineage>
</organism>
<evidence type="ECO:0000256" key="3">
    <source>
        <dbReference type="ARBA" id="ARBA00012572"/>
    </source>
</evidence>
<dbReference type="CDD" id="cd00405">
    <property type="entry name" value="PRAI"/>
    <property type="match status" value="1"/>
</dbReference>
<evidence type="ECO:0000256" key="5">
    <source>
        <dbReference type="ARBA" id="ARBA00022605"/>
    </source>
</evidence>
<dbReference type="InterPro" id="IPR001240">
    <property type="entry name" value="PRAI_dom"/>
</dbReference>
<dbReference type="Proteomes" id="UP001595444">
    <property type="component" value="Unassembled WGS sequence"/>
</dbReference>
<name>A0ABV7CZS1_9PROT</name>
<dbReference type="Pfam" id="PF00697">
    <property type="entry name" value="PRAI"/>
    <property type="match status" value="1"/>
</dbReference>
<dbReference type="InterPro" id="IPR013785">
    <property type="entry name" value="Aldolase_TIM"/>
</dbReference>
<reference evidence="12" key="1">
    <citation type="journal article" date="2019" name="Int. J. Syst. Evol. Microbiol.">
        <title>The Global Catalogue of Microorganisms (GCM) 10K type strain sequencing project: providing services to taxonomists for standard genome sequencing and annotation.</title>
        <authorList>
            <consortium name="The Broad Institute Genomics Platform"/>
            <consortium name="The Broad Institute Genome Sequencing Center for Infectious Disease"/>
            <person name="Wu L."/>
            <person name="Ma J."/>
        </authorList>
    </citation>
    <scope>NUCLEOTIDE SEQUENCE [LARGE SCALE GENOMIC DNA]</scope>
    <source>
        <strain evidence="12">KCTC 62164</strain>
    </source>
</reference>
<evidence type="ECO:0000256" key="9">
    <source>
        <dbReference type="HAMAP-Rule" id="MF_00135"/>
    </source>
</evidence>
<comment type="caution">
    <text evidence="11">The sequence shown here is derived from an EMBL/GenBank/DDBJ whole genome shotgun (WGS) entry which is preliminary data.</text>
</comment>
<evidence type="ECO:0000259" key="10">
    <source>
        <dbReference type="Pfam" id="PF00697"/>
    </source>
</evidence>
<evidence type="ECO:0000256" key="6">
    <source>
        <dbReference type="ARBA" id="ARBA00022822"/>
    </source>
</evidence>
<gene>
    <name evidence="9" type="primary">trpF</name>
    <name evidence="11" type="ORF">ACFOKA_00515</name>
</gene>
<evidence type="ECO:0000256" key="4">
    <source>
        <dbReference type="ARBA" id="ARBA00022272"/>
    </source>
</evidence>
<keyword evidence="12" id="KW-1185">Reference proteome</keyword>
<dbReference type="PANTHER" id="PTHR42894:SF1">
    <property type="entry name" value="N-(5'-PHOSPHORIBOSYL)ANTHRANILATE ISOMERASE"/>
    <property type="match status" value="1"/>
</dbReference>
<dbReference type="EMBL" id="JBHRSL010000001">
    <property type="protein sequence ID" value="MFC3050378.1"/>
    <property type="molecule type" value="Genomic_DNA"/>
</dbReference>